<dbReference type="AlphaFoldDB" id="G0QTL9"/>
<gene>
    <name evidence="1" type="ORF">IMG5_109720</name>
</gene>
<accession>G0QTL9</accession>
<evidence type="ECO:0000313" key="1">
    <source>
        <dbReference type="EMBL" id="EGR31433.1"/>
    </source>
</evidence>
<dbReference type="RefSeq" id="XP_004034919.1">
    <property type="nucleotide sequence ID" value="XM_004034871.1"/>
</dbReference>
<organism evidence="1 2">
    <name type="scientific">Ichthyophthirius multifiliis</name>
    <name type="common">White spot disease agent</name>
    <name type="synonym">Ich</name>
    <dbReference type="NCBI Taxonomy" id="5932"/>
    <lineage>
        <taxon>Eukaryota</taxon>
        <taxon>Sar</taxon>
        <taxon>Alveolata</taxon>
        <taxon>Ciliophora</taxon>
        <taxon>Intramacronucleata</taxon>
        <taxon>Oligohymenophorea</taxon>
        <taxon>Hymenostomatida</taxon>
        <taxon>Ophryoglenina</taxon>
        <taxon>Ichthyophthirius</taxon>
    </lineage>
</organism>
<keyword evidence="2" id="KW-1185">Reference proteome</keyword>
<dbReference type="EMBL" id="GL983864">
    <property type="protein sequence ID" value="EGR31433.1"/>
    <property type="molecule type" value="Genomic_DNA"/>
</dbReference>
<name>G0QTL9_ICHMU</name>
<dbReference type="InParanoid" id="G0QTL9"/>
<sequence length="101" mass="12461">MYQKWQYKEINLFLLYSFNNMGLIYQRKIIQIAHYYIGHAMQILKILLIFQCHKQMTKNTQIVKIMMVIRHYTYQQQVEILEQQKNFQLEVQISTFKIIIK</sequence>
<dbReference type="GeneID" id="14907578"/>
<protein>
    <submittedName>
        <fullName evidence="1">Uncharacterized protein</fullName>
    </submittedName>
</protein>
<dbReference type="Proteomes" id="UP000008983">
    <property type="component" value="Unassembled WGS sequence"/>
</dbReference>
<evidence type="ECO:0000313" key="2">
    <source>
        <dbReference type="Proteomes" id="UP000008983"/>
    </source>
</evidence>
<proteinExistence type="predicted"/>
<reference evidence="1 2" key="1">
    <citation type="submission" date="2011-07" db="EMBL/GenBank/DDBJ databases">
        <authorList>
            <person name="Coyne R."/>
            <person name="Brami D."/>
            <person name="Johnson J."/>
            <person name="Hostetler J."/>
            <person name="Hannick L."/>
            <person name="Clark T."/>
            <person name="Cassidy-Hanley D."/>
            <person name="Inman J."/>
        </authorList>
    </citation>
    <scope>NUCLEOTIDE SEQUENCE [LARGE SCALE GENOMIC DNA]</scope>
    <source>
        <strain evidence="1 2">G5</strain>
    </source>
</reference>